<evidence type="ECO:0000313" key="2">
    <source>
        <dbReference type="Proteomes" id="UP000799755"/>
    </source>
</evidence>
<dbReference type="EMBL" id="MU003515">
    <property type="protein sequence ID" value="KAF2468609.1"/>
    <property type="molecule type" value="Genomic_DNA"/>
</dbReference>
<name>A0ACB6QNP8_9PLEO</name>
<evidence type="ECO:0000313" key="1">
    <source>
        <dbReference type="EMBL" id="KAF2468609.1"/>
    </source>
</evidence>
<keyword evidence="2" id="KW-1185">Reference proteome</keyword>
<gene>
    <name evidence="1" type="ORF">BDR25DRAFT_231222</name>
</gene>
<accession>A0ACB6QNP8</accession>
<dbReference type="Proteomes" id="UP000799755">
    <property type="component" value="Unassembled WGS sequence"/>
</dbReference>
<proteinExistence type="predicted"/>
<sequence>MLPPMSDPFPRMGHCEFLEIDRDDLDTSTLHAHVVGENARRGILVDRHPWVSDTSSIDAETLLQDLGRLAPTVAKDFVPKSKAVDDLVFRLINDVENIAEEETSFVALSYCWKDGSMVSPRKEVSPVGNLPFGWVREVEQFPLPTSPAMFQAVLRERQTESEGLWFDQVCINQDDEEEKAAAIGAIDTIYRNARTVVVALDDIVADEKEVAFLRHYLDQYTYSNLPVYQHPNRGLNPPFMHAQSPFRLFFERILSSTFFERAWCGHEMRLARSHVFLVPCLTGVDDGSYSFIRFTGAFFLHMLTLAMEIVSVYPKHQARKISLQQLFNRRAKMQEREVLLARSPVTPLTPMIEPFTYVTAIAETFKMKANGSPRLPEYLRRLDANRDKTCIALNASGLPLVLKPVSPLQRPSIEDECLRQLLLVGLAARDPVSLCTTGPPLQLHDGSVSWLARPTTLDIVSSSQSLPRFKPPTTQITQASDGRAEYVQLDLVFLELPHRAYPNPNFTSHVQRARTIIDLCLQFTIPSHPTWTSWQIPNHTRAPSMKNIFVQTLACCFECGANWLLDLSTRYQPSAQSLSREVVDVFCSPLFQIQNYVTTPEGRQSFTLLLNFLSVLITHGIPWASSATERSHGPMVVTLPSTHPSSSPSSISTSAPIPHPISAPTPNSCFSKAIIFAPFEYSKQLLVAVPQAVKSTDYDSLARGWILTAMNPYTGSPPGPVVNWTLQGKSRVFGDRGFNAGLAEGKGRGGHRVFGPPRALVGGGG</sequence>
<protein>
    <submittedName>
        <fullName evidence="1">Uncharacterized protein</fullName>
    </submittedName>
</protein>
<organism evidence="1 2">
    <name type="scientific">Lindgomyces ingoldianus</name>
    <dbReference type="NCBI Taxonomy" id="673940"/>
    <lineage>
        <taxon>Eukaryota</taxon>
        <taxon>Fungi</taxon>
        <taxon>Dikarya</taxon>
        <taxon>Ascomycota</taxon>
        <taxon>Pezizomycotina</taxon>
        <taxon>Dothideomycetes</taxon>
        <taxon>Pleosporomycetidae</taxon>
        <taxon>Pleosporales</taxon>
        <taxon>Lindgomycetaceae</taxon>
        <taxon>Lindgomyces</taxon>
    </lineage>
</organism>
<comment type="caution">
    <text evidence="1">The sequence shown here is derived from an EMBL/GenBank/DDBJ whole genome shotgun (WGS) entry which is preliminary data.</text>
</comment>
<reference evidence="1" key="1">
    <citation type="journal article" date="2020" name="Stud. Mycol.">
        <title>101 Dothideomycetes genomes: a test case for predicting lifestyles and emergence of pathogens.</title>
        <authorList>
            <person name="Haridas S."/>
            <person name="Albert R."/>
            <person name="Binder M."/>
            <person name="Bloem J."/>
            <person name="Labutti K."/>
            <person name="Salamov A."/>
            <person name="Andreopoulos B."/>
            <person name="Baker S."/>
            <person name="Barry K."/>
            <person name="Bills G."/>
            <person name="Bluhm B."/>
            <person name="Cannon C."/>
            <person name="Castanera R."/>
            <person name="Culley D."/>
            <person name="Daum C."/>
            <person name="Ezra D."/>
            <person name="Gonzalez J."/>
            <person name="Henrissat B."/>
            <person name="Kuo A."/>
            <person name="Liang C."/>
            <person name="Lipzen A."/>
            <person name="Lutzoni F."/>
            <person name="Magnuson J."/>
            <person name="Mondo S."/>
            <person name="Nolan M."/>
            <person name="Ohm R."/>
            <person name="Pangilinan J."/>
            <person name="Park H.-J."/>
            <person name="Ramirez L."/>
            <person name="Alfaro M."/>
            <person name="Sun H."/>
            <person name="Tritt A."/>
            <person name="Yoshinaga Y."/>
            <person name="Zwiers L.-H."/>
            <person name="Turgeon B."/>
            <person name="Goodwin S."/>
            <person name="Spatafora J."/>
            <person name="Crous P."/>
            <person name="Grigoriev I."/>
        </authorList>
    </citation>
    <scope>NUCLEOTIDE SEQUENCE</scope>
    <source>
        <strain evidence="1">ATCC 200398</strain>
    </source>
</reference>